<sequence length="362" mass="36662">MQPSGDGDGGVQSARLAGVSLCRRCTGPLSHRRDRAGGDAELSVRAGRGAAVVHGRTGILPRTLLARPQDSADGGRSADDRRGPAADPAIDVAGAARPERRAARHCGGHVVHGAGQPTTGRPRRAHHPPRPQCHRRAGLSGPGQRAPAGLAGDLGARRVAEDRACAARSIRCAAAVRGSGPRLAPSVAWPAGLGGAAGPRGIVRARLLVRGGGCRRRCARGRRIRRPGGLTRRDGAGRERLPAPHGKPPQAVSRCAVGPVLRDHRPAAGCRADRGSTAGGTGLAAGLGASQDGAELSGAARNPPVGARRLAHRHRAGAWRRVCAAAPGHGHAAALGCRQRGATDAGRAGAKHGVGAAPDPTP</sequence>
<comment type="caution">
    <text evidence="2">The sequence shown here is derived from an EMBL/GenBank/DDBJ whole genome shotgun (WGS) entry which is preliminary data.</text>
</comment>
<feature type="compositionally biased region" description="Basic residues" evidence="1">
    <location>
        <begin position="121"/>
        <end position="137"/>
    </location>
</feature>
<evidence type="ECO:0000313" key="3">
    <source>
        <dbReference type="Proteomes" id="UP000016517"/>
    </source>
</evidence>
<dbReference type="AlphaFoldDB" id="A0AAV3K0M3"/>
<evidence type="ECO:0000256" key="1">
    <source>
        <dbReference type="SAM" id="MobiDB-lite"/>
    </source>
</evidence>
<accession>A0AAV3K0M3</accession>
<organism evidence="2 3">
    <name type="scientific">Acinetobacter baumannii EGD-HP18</name>
    <dbReference type="NCBI Taxonomy" id="1358412"/>
    <lineage>
        <taxon>Bacteria</taxon>
        <taxon>Pseudomonadati</taxon>
        <taxon>Pseudomonadota</taxon>
        <taxon>Gammaproteobacteria</taxon>
        <taxon>Moraxellales</taxon>
        <taxon>Moraxellaceae</taxon>
        <taxon>Acinetobacter</taxon>
        <taxon>Acinetobacter calcoaceticus/baumannii complex</taxon>
    </lineage>
</organism>
<feature type="region of interest" description="Disordered" evidence="1">
    <location>
        <begin position="223"/>
        <end position="253"/>
    </location>
</feature>
<feature type="region of interest" description="Disordered" evidence="1">
    <location>
        <begin position="342"/>
        <end position="362"/>
    </location>
</feature>
<feature type="compositionally biased region" description="Low complexity" evidence="1">
    <location>
        <begin position="85"/>
        <end position="96"/>
    </location>
</feature>
<dbReference type="Proteomes" id="UP000016517">
    <property type="component" value="Unassembled WGS sequence"/>
</dbReference>
<feature type="compositionally biased region" description="Basic and acidic residues" evidence="1">
    <location>
        <begin position="231"/>
        <end position="242"/>
    </location>
</feature>
<protein>
    <submittedName>
        <fullName evidence="2">Uncharacterized protein</fullName>
    </submittedName>
</protein>
<gene>
    <name evidence="2" type="ORF">N173_17315</name>
</gene>
<evidence type="ECO:0000313" key="2">
    <source>
        <dbReference type="EMBL" id="ERH69061.1"/>
    </source>
</evidence>
<name>A0AAV3K0M3_ACIBA</name>
<proteinExistence type="predicted"/>
<reference evidence="2 3" key="1">
    <citation type="submission" date="2013-08" db="EMBL/GenBank/DDBJ databases">
        <title>Study of Ammonical-Nitrogen removal by Nitrification Denitrification process using lab isolates.</title>
        <authorList>
            <person name="Khardenavis A.A."/>
            <person name="Pal R.R."/>
            <person name="Kapley A."/>
            <person name="Qureshi A."/>
            <person name="Purohit H.J."/>
        </authorList>
    </citation>
    <scope>NUCLEOTIDE SEQUENCE [LARGE SCALE GENOMIC DNA]</scope>
    <source>
        <strain evidence="2 3">EGD-HP18</strain>
    </source>
</reference>
<dbReference type="EMBL" id="AVST01000063">
    <property type="protein sequence ID" value="ERH69061.1"/>
    <property type="molecule type" value="Genomic_DNA"/>
</dbReference>
<feature type="region of interest" description="Disordered" evidence="1">
    <location>
        <begin position="61"/>
        <end position="153"/>
    </location>
</feature>